<protein>
    <submittedName>
        <fullName evidence="1">Uncharacterized protein</fullName>
    </submittedName>
</protein>
<comment type="caution">
    <text evidence="1">The sequence shown here is derived from an EMBL/GenBank/DDBJ whole genome shotgun (WGS) entry which is preliminary data.</text>
</comment>
<proteinExistence type="predicted"/>
<organism evidence="1 2">
    <name type="scientific">Vitis vinifera</name>
    <name type="common">Grape</name>
    <dbReference type="NCBI Taxonomy" id="29760"/>
    <lineage>
        <taxon>Eukaryota</taxon>
        <taxon>Viridiplantae</taxon>
        <taxon>Streptophyta</taxon>
        <taxon>Embryophyta</taxon>
        <taxon>Tracheophyta</taxon>
        <taxon>Spermatophyta</taxon>
        <taxon>Magnoliopsida</taxon>
        <taxon>eudicotyledons</taxon>
        <taxon>Gunneridae</taxon>
        <taxon>Pentapetalae</taxon>
        <taxon>rosids</taxon>
        <taxon>Vitales</taxon>
        <taxon>Vitaceae</taxon>
        <taxon>Viteae</taxon>
        <taxon>Vitis</taxon>
    </lineage>
</organism>
<name>A0A438CGB6_VITVI</name>
<reference evidence="1 2" key="1">
    <citation type="journal article" date="2018" name="PLoS Genet.">
        <title>Population sequencing reveals clonal diversity and ancestral inbreeding in the grapevine cultivar Chardonnay.</title>
        <authorList>
            <person name="Roach M.J."/>
            <person name="Johnson D.L."/>
            <person name="Bohlmann J."/>
            <person name="van Vuuren H.J."/>
            <person name="Jones S.J."/>
            <person name="Pretorius I.S."/>
            <person name="Schmidt S.A."/>
            <person name="Borneman A.R."/>
        </authorList>
    </citation>
    <scope>NUCLEOTIDE SEQUENCE [LARGE SCALE GENOMIC DNA]</scope>
    <source>
        <strain evidence="2">cv. Chardonnay</strain>
        <tissue evidence="1">Leaf</tissue>
    </source>
</reference>
<accession>A0A438CGB6</accession>
<dbReference type="AlphaFoldDB" id="A0A438CGB6"/>
<gene>
    <name evidence="1" type="ORF">CK203_099407</name>
</gene>
<evidence type="ECO:0000313" key="1">
    <source>
        <dbReference type="EMBL" id="RVW22244.1"/>
    </source>
</evidence>
<dbReference type="Proteomes" id="UP000288805">
    <property type="component" value="Unassembled WGS sequence"/>
</dbReference>
<sequence length="107" mass="11853">MVHTINCFDRLADIAVSWRAGASMLSQLMVTKKTFHTANVWRTSSRKSILTMLKHSLENILEDLALEGTGSEVSFPRMEETGSKVSFQRRLGVRTGSRGIAQASHCA</sequence>
<dbReference type="EMBL" id="QGNW01002242">
    <property type="protein sequence ID" value="RVW22244.1"/>
    <property type="molecule type" value="Genomic_DNA"/>
</dbReference>
<evidence type="ECO:0000313" key="2">
    <source>
        <dbReference type="Proteomes" id="UP000288805"/>
    </source>
</evidence>